<evidence type="ECO:0000313" key="2">
    <source>
        <dbReference type="Proteomes" id="UP000000286"/>
    </source>
</evidence>
<evidence type="ECO:0000313" key="1">
    <source>
        <dbReference type="EMBL" id="CAY78904.1"/>
    </source>
</evidence>
<dbReference type="AlphaFoldDB" id="C8Z5W5"/>
<organism evidence="1 2">
    <name type="scientific">Saccharomyces cerevisiae (strain Lalvin EC1118 / Prise de mousse)</name>
    <name type="common">Baker's yeast</name>
    <dbReference type="NCBI Taxonomy" id="643680"/>
    <lineage>
        <taxon>Eukaryota</taxon>
        <taxon>Fungi</taxon>
        <taxon>Dikarya</taxon>
        <taxon>Ascomycota</taxon>
        <taxon>Saccharomycotina</taxon>
        <taxon>Saccharomycetes</taxon>
        <taxon>Saccharomycetales</taxon>
        <taxon>Saccharomycetaceae</taxon>
        <taxon>Saccharomyces</taxon>
    </lineage>
</organism>
<sequence>MFYIYSIIFSLNFNFKLRGQRGPAGVNFSSHSGSRLHRNCFNISAKEILISVRASFSPRHALRPPWNPVTAHLFFAILQFFLMVSISEPHLSGLKSSAVVPQVLGSCEVPKLLYPTYTPLGITISAPNLHVLVVHLLIIVLKGGYILTTSKRKAFNKGKSAKPFGSVMPFTSFLSLSCHSFEYLARR</sequence>
<reference evidence="1 2" key="1">
    <citation type="journal article" date="2009" name="Proc. Natl. Acad. Sci. U.S.A.">
        <title>Eukaryote-to-eukaryote gene transfer events revealed by the genome sequence of the wine yeast Saccharomyces cerevisiae EC1118.</title>
        <authorList>
            <person name="Novo M."/>
            <person name="Bigey F."/>
            <person name="Beyne E."/>
            <person name="Galeote V."/>
            <person name="Gavory F."/>
            <person name="Mallet S."/>
            <person name="Cambot B."/>
            <person name="Legras J.L."/>
            <person name="Wincker P."/>
            <person name="Casaregola S."/>
            <person name="Dequin S."/>
        </authorList>
    </citation>
    <scope>NUCLEOTIDE SEQUENCE [LARGE SCALE GENOMIC DNA]</scope>
    <source>
        <strain evidence="2">Lalvin EC1118 / Prise de mousse</strain>
    </source>
</reference>
<proteinExistence type="predicted"/>
<dbReference type="Proteomes" id="UP000000286">
    <property type="component" value="Chromosome IV"/>
</dbReference>
<accession>C8Z5W5</accession>
<dbReference type="HOGENOM" id="CLU_1448790_0_0_1"/>
<gene>
    <name evidence="1" type="ORF">EC1118_1D0_7041g</name>
</gene>
<name>C8Z5W5_YEAS8</name>
<dbReference type="EMBL" id="FN393063">
    <property type="protein sequence ID" value="CAY78904.1"/>
    <property type="molecule type" value="Genomic_DNA"/>
</dbReference>
<protein>
    <submittedName>
        <fullName evidence="1">EC1118_1D0_7041p</fullName>
    </submittedName>
</protein>